<sequence length="219" mass="24644">MSSCLARAYQPTEKEQRRNDGDRGSGDRDGREKSRVVNSARPVIHALSERGEFGEPTPGRRDSPRRLSDPTRPLIHGEGESRKPVYFDSTRPHRSANVGTFEELKQLVVADRLKECLSPEARAHVICNQQESFLLPSGGARLAERFEESEKCKAAQKKNHRQVLRPKIVRRDERSWSTSCGDKPVELGSVLKNGLCSRNRVWSYILPMALEANLEGPGE</sequence>
<organism evidence="2 3">
    <name type="scientific">Rhipicephalus microplus</name>
    <name type="common">Cattle tick</name>
    <name type="synonym">Boophilus microplus</name>
    <dbReference type="NCBI Taxonomy" id="6941"/>
    <lineage>
        <taxon>Eukaryota</taxon>
        <taxon>Metazoa</taxon>
        <taxon>Ecdysozoa</taxon>
        <taxon>Arthropoda</taxon>
        <taxon>Chelicerata</taxon>
        <taxon>Arachnida</taxon>
        <taxon>Acari</taxon>
        <taxon>Parasitiformes</taxon>
        <taxon>Ixodida</taxon>
        <taxon>Ixodoidea</taxon>
        <taxon>Ixodidae</taxon>
        <taxon>Rhipicephalinae</taxon>
        <taxon>Rhipicephalus</taxon>
        <taxon>Boophilus</taxon>
    </lineage>
</organism>
<dbReference type="Proteomes" id="UP000821866">
    <property type="component" value="Chromosome 8"/>
</dbReference>
<feature type="region of interest" description="Disordered" evidence="1">
    <location>
        <begin position="1"/>
        <end position="90"/>
    </location>
</feature>
<evidence type="ECO:0000256" key="1">
    <source>
        <dbReference type="SAM" id="MobiDB-lite"/>
    </source>
</evidence>
<feature type="compositionally biased region" description="Basic and acidic residues" evidence="1">
    <location>
        <begin position="12"/>
        <end position="35"/>
    </location>
</feature>
<evidence type="ECO:0000313" key="2">
    <source>
        <dbReference type="EMBL" id="KAH8018471.1"/>
    </source>
</evidence>
<accession>A0A9J6D8X1</accession>
<evidence type="ECO:0000313" key="3">
    <source>
        <dbReference type="Proteomes" id="UP000821866"/>
    </source>
</evidence>
<gene>
    <name evidence="2" type="ORF">HPB51_007650</name>
</gene>
<dbReference type="AlphaFoldDB" id="A0A9J6D8X1"/>
<comment type="caution">
    <text evidence="2">The sequence shown here is derived from an EMBL/GenBank/DDBJ whole genome shotgun (WGS) entry which is preliminary data.</text>
</comment>
<feature type="compositionally biased region" description="Basic and acidic residues" evidence="1">
    <location>
        <begin position="47"/>
        <end position="85"/>
    </location>
</feature>
<keyword evidence="3" id="KW-1185">Reference proteome</keyword>
<dbReference type="EMBL" id="JABSTU010000010">
    <property type="protein sequence ID" value="KAH8018471.1"/>
    <property type="molecule type" value="Genomic_DNA"/>
</dbReference>
<reference evidence="2" key="1">
    <citation type="journal article" date="2020" name="Cell">
        <title>Large-Scale Comparative Analyses of Tick Genomes Elucidate Their Genetic Diversity and Vector Capacities.</title>
        <authorList>
            <consortium name="Tick Genome and Microbiome Consortium (TIGMIC)"/>
            <person name="Jia N."/>
            <person name="Wang J."/>
            <person name="Shi W."/>
            <person name="Du L."/>
            <person name="Sun Y."/>
            <person name="Zhan W."/>
            <person name="Jiang J.F."/>
            <person name="Wang Q."/>
            <person name="Zhang B."/>
            <person name="Ji P."/>
            <person name="Bell-Sakyi L."/>
            <person name="Cui X.M."/>
            <person name="Yuan T.T."/>
            <person name="Jiang B.G."/>
            <person name="Yang W.F."/>
            <person name="Lam T.T."/>
            <person name="Chang Q.C."/>
            <person name="Ding S.J."/>
            <person name="Wang X.J."/>
            <person name="Zhu J.G."/>
            <person name="Ruan X.D."/>
            <person name="Zhao L."/>
            <person name="Wei J.T."/>
            <person name="Ye R.Z."/>
            <person name="Que T.C."/>
            <person name="Du C.H."/>
            <person name="Zhou Y.H."/>
            <person name="Cheng J.X."/>
            <person name="Dai P.F."/>
            <person name="Guo W.B."/>
            <person name="Han X.H."/>
            <person name="Huang E.J."/>
            <person name="Li L.F."/>
            <person name="Wei W."/>
            <person name="Gao Y.C."/>
            <person name="Liu J.Z."/>
            <person name="Shao H.Z."/>
            <person name="Wang X."/>
            <person name="Wang C.C."/>
            <person name="Yang T.C."/>
            <person name="Huo Q.B."/>
            <person name="Li W."/>
            <person name="Chen H.Y."/>
            <person name="Chen S.E."/>
            <person name="Zhou L.G."/>
            <person name="Ni X.B."/>
            <person name="Tian J.H."/>
            <person name="Sheng Y."/>
            <person name="Liu T."/>
            <person name="Pan Y.S."/>
            <person name="Xia L.Y."/>
            <person name="Li J."/>
            <person name="Zhao F."/>
            <person name="Cao W.C."/>
        </authorList>
    </citation>
    <scope>NUCLEOTIDE SEQUENCE</scope>
    <source>
        <strain evidence="2">Rmic-2018</strain>
    </source>
</reference>
<proteinExistence type="predicted"/>
<name>A0A9J6D8X1_RHIMP</name>
<protein>
    <submittedName>
        <fullName evidence="2">Uncharacterized protein</fullName>
    </submittedName>
</protein>
<reference evidence="2" key="2">
    <citation type="submission" date="2021-09" db="EMBL/GenBank/DDBJ databases">
        <authorList>
            <person name="Jia N."/>
            <person name="Wang J."/>
            <person name="Shi W."/>
            <person name="Du L."/>
            <person name="Sun Y."/>
            <person name="Zhan W."/>
            <person name="Jiang J."/>
            <person name="Wang Q."/>
            <person name="Zhang B."/>
            <person name="Ji P."/>
            <person name="Sakyi L.B."/>
            <person name="Cui X."/>
            <person name="Yuan T."/>
            <person name="Jiang B."/>
            <person name="Yang W."/>
            <person name="Lam T.T.-Y."/>
            <person name="Chang Q."/>
            <person name="Ding S."/>
            <person name="Wang X."/>
            <person name="Zhu J."/>
            <person name="Ruan X."/>
            <person name="Zhao L."/>
            <person name="Wei J."/>
            <person name="Que T."/>
            <person name="Du C."/>
            <person name="Cheng J."/>
            <person name="Dai P."/>
            <person name="Han X."/>
            <person name="Huang E."/>
            <person name="Gao Y."/>
            <person name="Liu J."/>
            <person name="Shao H."/>
            <person name="Ye R."/>
            <person name="Li L."/>
            <person name="Wei W."/>
            <person name="Wang X."/>
            <person name="Wang C."/>
            <person name="Huo Q."/>
            <person name="Li W."/>
            <person name="Guo W."/>
            <person name="Chen H."/>
            <person name="Chen S."/>
            <person name="Zhou L."/>
            <person name="Zhou L."/>
            <person name="Ni X."/>
            <person name="Tian J."/>
            <person name="Zhou Y."/>
            <person name="Sheng Y."/>
            <person name="Liu T."/>
            <person name="Pan Y."/>
            <person name="Xia L."/>
            <person name="Li J."/>
            <person name="Zhao F."/>
            <person name="Cao W."/>
        </authorList>
    </citation>
    <scope>NUCLEOTIDE SEQUENCE</scope>
    <source>
        <strain evidence="2">Rmic-2018</strain>
        <tissue evidence="2">Larvae</tissue>
    </source>
</reference>